<dbReference type="RefSeq" id="WP_284255250.1">
    <property type="nucleotide sequence ID" value="NZ_BAAAQO010000004.1"/>
</dbReference>
<dbReference type="EMBL" id="BSVB01000001">
    <property type="protein sequence ID" value="GMA96732.1"/>
    <property type="molecule type" value="Genomic_DNA"/>
</dbReference>
<keyword evidence="3" id="KW-0804">Transcription</keyword>
<dbReference type="Proteomes" id="UP001157034">
    <property type="component" value="Unassembled WGS sequence"/>
</dbReference>
<evidence type="ECO:0000256" key="3">
    <source>
        <dbReference type="ARBA" id="ARBA00023163"/>
    </source>
</evidence>
<protein>
    <submittedName>
        <fullName evidence="5">HTH-type transcriptional regulator YczG</fullName>
    </submittedName>
</protein>
<dbReference type="InterPro" id="IPR036388">
    <property type="entry name" value="WH-like_DNA-bd_sf"/>
</dbReference>
<gene>
    <name evidence="5" type="primary">yczG</name>
    <name evidence="5" type="ORF">GCM10025881_35560</name>
</gene>
<dbReference type="PROSITE" id="PS50987">
    <property type="entry name" value="HTH_ARSR_2"/>
    <property type="match status" value="1"/>
</dbReference>
<evidence type="ECO:0000313" key="5">
    <source>
        <dbReference type="EMBL" id="GMA96732.1"/>
    </source>
</evidence>
<dbReference type="InterPro" id="IPR011991">
    <property type="entry name" value="ArsR-like_HTH"/>
</dbReference>
<dbReference type="PRINTS" id="PR00778">
    <property type="entry name" value="HTHARSR"/>
</dbReference>
<dbReference type="InterPro" id="IPR001845">
    <property type="entry name" value="HTH_ArsR_DNA-bd_dom"/>
</dbReference>
<comment type="caution">
    <text evidence="5">The sequence shown here is derived from an EMBL/GenBank/DDBJ whole genome shotgun (WGS) entry which is preliminary data.</text>
</comment>
<feature type="domain" description="HTH arsR-type" evidence="4">
    <location>
        <begin position="12"/>
        <end position="107"/>
    </location>
</feature>
<evidence type="ECO:0000259" key="4">
    <source>
        <dbReference type="PROSITE" id="PS50987"/>
    </source>
</evidence>
<dbReference type="CDD" id="cd00090">
    <property type="entry name" value="HTH_ARSR"/>
    <property type="match status" value="1"/>
</dbReference>
<organism evidence="5 6">
    <name type="scientific">Pseudolysinimonas kribbensis</name>
    <dbReference type="NCBI Taxonomy" id="433641"/>
    <lineage>
        <taxon>Bacteria</taxon>
        <taxon>Bacillati</taxon>
        <taxon>Actinomycetota</taxon>
        <taxon>Actinomycetes</taxon>
        <taxon>Micrococcales</taxon>
        <taxon>Microbacteriaceae</taxon>
        <taxon>Pseudolysinimonas</taxon>
    </lineage>
</organism>
<dbReference type="SMART" id="SM00418">
    <property type="entry name" value="HTH_ARSR"/>
    <property type="match status" value="1"/>
</dbReference>
<evidence type="ECO:0000256" key="1">
    <source>
        <dbReference type="ARBA" id="ARBA00023015"/>
    </source>
</evidence>
<reference evidence="6" key="1">
    <citation type="journal article" date="2019" name="Int. J. Syst. Evol. Microbiol.">
        <title>The Global Catalogue of Microorganisms (GCM) 10K type strain sequencing project: providing services to taxonomists for standard genome sequencing and annotation.</title>
        <authorList>
            <consortium name="The Broad Institute Genomics Platform"/>
            <consortium name="The Broad Institute Genome Sequencing Center for Infectious Disease"/>
            <person name="Wu L."/>
            <person name="Ma J."/>
        </authorList>
    </citation>
    <scope>NUCLEOTIDE SEQUENCE [LARGE SCALE GENOMIC DNA]</scope>
    <source>
        <strain evidence="6">NBRC 108894</strain>
    </source>
</reference>
<dbReference type="PANTHER" id="PTHR33154">
    <property type="entry name" value="TRANSCRIPTIONAL REGULATOR, ARSR FAMILY"/>
    <property type="match status" value="1"/>
</dbReference>
<dbReference type="Pfam" id="PF01022">
    <property type="entry name" value="HTH_5"/>
    <property type="match status" value="1"/>
</dbReference>
<name>A0ABQ6K7T5_9MICO</name>
<dbReference type="InterPro" id="IPR036390">
    <property type="entry name" value="WH_DNA-bd_sf"/>
</dbReference>
<dbReference type="Gene3D" id="1.10.10.10">
    <property type="entry name" value="Winged helix-like DNA-binding domain superfamily/Winged helix DNA-binding domain"/>
    <property type="match status" value="1"/>
</dbReference>
<evidence type="ECO:0000256" key="2">
    <source>
        <dbReference type="ARBA" id="ARBA00023125"/>
    </source>
</evidence>
<sequence>MGDDAPHLPPDPPAAEDMQLTDVLQAMADPNRLQMLTVLGDDQWHSCGLDNWGLDLQKSTVSHHLRTLREAGLVEYRLRGRNKDARLRRDIVESRFPGLLDGVLNSA</sequence>
<keyword evidence="2" id="KW-0238">DNA-binding</keyword>
<dbReference type="NCBIfam" id="NF033788">
    <property type="entry name" value="HTH_metalloreg"/>
    <property type="match status" value="1"/>
</dbReference>
<dbReference type="InterPro" id="IPR051081">
    <property type="entry name" value="HTH_MetalResp_TranReg"/>
</dbReference>
<accession>A0ABQ6K7T5</accession>
<proteinExistence type="predicted"/>
<evidence type="ECO:0000313" key="6">
    <source>
        <dbReference type="Proteomes" id="UP001157034"/>
    </source>
</evidence>
<keyword evidence="1" id="KW-0805">Transcription regulation</keyword>
<keyword evidence="6" id="KW-1185">Reference proteome</keyword>
<dbReference type="SUPFAM" id="SSF46785">
    <property type="entry name" value="Winged helix' DNA-binding domain"/>
    <property type="match status" value="1"/>
</dbReference>
<dbReference type="PANTHER" id="PTHR33154:SF12">
    <property type="entry name" value="TRANSCRIPTIONAL REGULATORY PROTEIN"/>
    <property type="match status" value="1"/>
</dbReference>